<organism evidence="2 3">
    <name type="scientific">Ophiobolus disseminans</name>
    <dbReference type="NCBI Taxonomy" id="1469910"/>
    <lineage>
        <taxon>Eukaryota</taxon>
        <taxon>Fungi</taxon>
        <taxon>Dikarya</taxon>
        <taxon>Ascomycota</taxon>
        <taxon>Pezizomycotina</taxon>
        <taxon>Dothideomycetes</taxon>
        <taxon>Pleosporomycetidae</taxon>
        <taxon>Pleosporales</taxon>
        <taxon>Pleosporineae</taxon>
        <taxon>Phaeosphaeriaceae</taxon>
        <taxon>Ophiobolus</taxon>
    </lineage>
</organism>
<dbReference type="EMBL" id="MU006230">
    <property type="protein sequence ID" value="KAF2824440.1"/>
    <property type="molecule type" value="Genomic_DNA"/>
</dbReference>
<dbReference type="Proteomes" id="UP000799424">
    <property type="component" value="Unassembled WGS sequence"/>
</dbReference>
<sequence>MLPLTLCSFLLAIATIAFATLTPQDYGAPAHLQDHPQHYFLRGRCPKQPWDGRHIVALPTSHQLGFENYTVAPTTPPLNFRPIQVANGNYALCGEGDNDDHDRAPILVSLKSTTGTRTASMAVIYISKPARRHHFKANADACPEGYECVADQWMFDSAGDDLVHSNFRFAGYTGTWEPFKDAGAEGWHVYWKGNAGVYTPIDLDLVPTEET</sequence>
<keyword evidence="3" id="KW-1185">Reference proteome</keyword>
<evidence type="ECO:0000313" key="3">
    <source>
        <dbReference type="Proteomes" id="UP000799424"/>
    </source>
</evidence>
<feature type="signal peptide" evidence="1">
    <location>
        <begin position="1"/>
        <end position="19"/>
    </location>
</feature>
<evidence type="ECO:0000313" key="2">
    <source>
        <dbReference type="EMBL" id="KAF2824440.1"/>
    </source>
</evidence>
<protein>
    <recommendedName>
        <fullName evidence="4">Ubiquitin 3 binding protein But2 C-terminal domain-containing protein</fullName>
    </recommendedName>
</protein>
<feature type="chain" id="PRO_5025486023" description="Ubiquitin 3 binding protein But2 C-terminal domain-containing protein" evidence="1">
    <location>
        <begin position="20"/>
        <end position="211"/>
    </location>
</feature>
<dbReference type="OrthoDB" id="3743491at2759"/>
<name>A0A6A6ZTP5_9PLEO</name>
<accession>A0A6A6ZTP5</accession>
<evidence type="ECO:0000256" key="1">
    <source>
        <dbReference type="SAM" id="SignalP"/>
    </source>
</evidence>
<reference evidence="2" key="1">
    <citation type="journal article" date="2020" name="Stud. Mycol.">
        <title>101 Dothideomycetes genomes: a test case for predicting lifestyles and emergence of pathogens.</title>
        <authorList>
            <person name="Haridas S."/>
            <person name="Albert R."/>
            <person name="Binder M."/>
            <person name="Bloem J."/>
            <person name="Labutti K."/>
            <person name="Salamov A."/>
            <person name="Andreopoulos B."/>
            <person name="Baker S."/>
            <person name="Barry K."/>
            <person name="Bills G."/>
            <person name="Bluhm B."/>
            <person name="Cannon C."/>
            <person name="Castanera R."/>
            <person name="Culley D."/>
            <person name="Daum C."/>
            <person name="Ezra D."/>
            <person name="Gonzalez J."/>
            <person name="Henrissat B."/>
            <person name="Kuo A."/>
            <person name="Liang C."/>
            <person name="Lipzen A."/>
            <person name="Lutzoni F."/>
            <person name="Magnuson J."/>
            <person name="Mondo S."/>
            <person name="Nolan M."/>
            <person name="Ohm R."/>
            <person name="Pangilinan J."/>
            <person name="Park H.-J."/>
            <person name="Ramirez L."/>
            <person name="Alfaro M."/>
            <person name="Sun H."/>
            <person name="Tritt A."/>
            <person name="Yoshinaga Y."/>
            <person name="Zwiers L.-H."/>
            <person name="Turgeon B."/>
            <person name="Goodwin S."/>
            <person name="Spatafora J."/>
            <person name="Crous P."/>
            <person name="Grigoriev I."/>
        </authorList>
    </citation>
    <scope>NUCLEOTIDE SEQUENCE</scope>
    <source>
        <strain evidence="2">CBS 113818</strain>
    </source>
</reference>
<gene>
    <name evidence="2" type="ORF">CC86DRAFT_395635</name>
</gene>
<proteinExistence type="predicted"/>
<keyword evidence="1" id="KW-0732">Signal</keyword>
<dbReference type="AlphaFoldDB" id="A0A6A6ZTP5"/>
<evidence type="ECO:0008006" key="4">
    <source>
        <dbReference type="Google" id="ProtNLM"/>
    </source>
</evidence>